<dbReference type="InterPro" id="IPR050730">
    <property type="entry name" value="UBX_domain-protein"/>
</dbReference>
<proteinExistence type="predicted"/>
<evidence type="ECO:0000256" key="1">
    <source>
        <dbReference type="SAM" id="Phobius"/>
    </source>
</evidence>
<keyword evidence="3" id="KW-1185">Reference proteome</keyword>
<accession>A0A9J7MJ94</accession>
<dbReference type="KEGG" id="bfo:118411246"/>
<dbReference type="Gene3D" id="3.10.20.90">
    <property type="entry name" value="Phosphatidylinositol 3-kinase Catalytic Subunit, Chain A, domain 1"/>
    <property type="match status" value="1"/>
</dbReference>
<dbReference type="InterPro" id="IPR001012">
    <property type="entry name" value="UBX_dom"/>
</dbReference>
<dbReference type="SUPFAM" id="SSF54236">
    <property type="entry name" value="Ubiquitin-like"/>
    <property type="match status" value="1"/>
</dbReference>
<dbReference type="PROSITE" id="PS50033">
    <property type="entry name" value="UBX"/>
    <property type="match status" value="1"/>
</dbReference>
<dbReference type="OMA" id="MMKTGYH"/>
<dbReference type="Proteomes" id="UP000001554">
    <property type="component" value="Chromosome 3"/>
</dbReference>
<dbReference type="PANTHER" id="PTHR23322">
    <property type="entry name" value="FAS-ASSOCIATED PROTEIN"/>
    <property type="match status" value="1"/>
</dbReference>
<sequence>MLVLPMDSVRQSKMATGGSTGMGDQHWLVVVGVSGALCAVVYTDIANLDMLQTAARSLFLLGILTAAVHLSWNMIAALFKRDPEPHPHRGSKVHTEEDETRLQQRLQEARERVQKDHEVKAIDYAERILKPKEAAELEKKEKEHYRFIGGPKFKGQGWALGYGDGETHAGSSQVYGGARDAAIARKLPESAVPKLAPQAADVKRRTKRVITLPQEPAPGEPETVTVGLKCPNGKVHRRRFHTATAVHILYDWMQTLGYHPTVYGISSTFPRRSFDPHRDRTLAQVGVTTDMVVMVDERDSEEEGD</sequence>
<keyword evidence="1" id="KW-1133">Transmembrane helix</keyword>
<feature type="transmembrane region" description="Helical" evidence="1">
    <location>
        <begin position="27"/>
        <end position="46"/>
    </location>
</feature>
<dbReference type="RefSeq" id="XP_035669289.1">
    <property type="nucleotide sequence ID" value="XM_035813396.1"/>
</dbReference>
<dbReference type="AlphaFoldDB" id="A0A9J7MJ94"/>
<feature type="transmembrane region" description="Helical" evidence="1">
    <location>
        <begin position="58"/>
        <end position="79"/>
    </location>
</feature>
<dbReference type="InterPro" id="IPR029071">
    <property type="entry name" value="Ubiquitin-like_domsf"/>
</dbReference>
<feature type="domain" description="UBX" evidence="2">
    <location>
        <begin position="219"/>
        <end position="295"/>
    </location>
</feature>
<keyword evidence="1" id="KW-0472">Membrane</keyword>
<protein>
    <submittedName>
        <fullName evidence="4">UBX domain-containing protein 8-like isoform X1</fullName>
    </submittedName>
</protein>
<dbReference type="OrthoDB" id="1920064at2759"/>
<dbReference type="PANTHER" id="PTHR23322:SF93">
    <property type="entry name" value="UBX DOMAIN-CONTAINING PROTEIN 8"/>
    <property type="match status" value="1"/>
</dbReference>
<evidence type="ECO:0000313" key="4">
    <source>
        <dbReference type="RefSeq" id="XP_035669289.1"/>
    </source>
</evidence>
<keyword evidence="1" id="KW-0812">Transmembrane</keyword>
<reference evidence="3" key="1">
    <citation type="journal article" date="2020" name="Nat. Ecol. Evol.">
        <title>Deeply conserved synteny resolves early events in vertebrate evolution.</title>
        <authorList>
            <person name="Simakov O."/>
            <person name="Marletaz F."/>
            <person name="Yue J.X."/>
            <person name="O'Connell B."/>
            <person name="Jenkins J."/>
            <person name="Brandt A."/>
            <person name="Calef R."/>
            <person name="Tung C.H."/>
            <person name="Huang T.K."/>
            <person name="Schmutz J."/>
            <person name="Satoh N."/>
            <person name="Yu J.K."/>
            <person name="Putnam N.H."/>
            <person name="Green R.E."/>
            <person name="Rokhsar D.S."/>
        </authorList>
    </citation>
    <scope>NUCLEOTIDE SEQUENCE [LARGE SCALE GENOMIC DNA]</scope>
    <source>
        <strain evidence="3">S238N-H82</strain>
    </source>
</reference>
<dbReference type="Pfam" id="PF00789">
    <property type="entry name" value="UBX"/>
    <property type="match status" value="1"/>
</dbReference>
<dbReference type="GeneID" id="118411246"/>
<reference evidence="4" key="2">
    <citation type="submission" date="2025-08" db="UniProtKB">
        <authorList>
            <consortium name="RefSeq"/>
        </authorList>
    </citation>
    <scope>IDENTIFICATION</scope>
    <source>
        <strain evidence="4">S238N-H82</strain>
        <tissue evidence="4">Testes</tissue>
    </source>
</reference>
<evidence type="ECO:0000259" key="2">
    <source>
        <dbReference type="PROSITE" id="PS50033"/>
    </source>
</evidence>
<gene>
    <name evidence="4" type="primary">LOC118411246</name>
</gene>
<organism evidence="3 4">
    <name type="scientific">Branchiostoma floridae</name>
    <name type="common">Florida lancelet</name>
    <name type="synonym">Amphioxus</name>
    <dbReference type="NCBI Taxonomy" id="7739"/>
    <lineage>
        <taxon>Eukaryota</taxon>
        <taxon>Metazoa</taxon>
        <taxon>Chordata</taxon>
        <taxon>Cephalochordata</taxon>
        <taxon>Leptocardii</taxon>
        <taxon>Amphioxiformes</taxon>
        <taxon>Branchiostomatidae</taxon>
        <taxon>Branchiostoma</taxon>
    </lineage>
</organism>
<evidence type="ECO:0000313" key="3">
    <source>
        <dbReference type="Proteomes" id="UP000001554"/>
    </source>
</evidence>
<name>A0A9J7MJ94_BRAFL</name>